<feature type="region of interest" description="Disordered" evidence="1">
    <location>
        <begin position="133"/>
        <end position="178"/>
    </location>
</feature>
<protein>
    <submittedName>
        <fullName evidence="2">Uncharacterized protein</fullName>
    </submittedName>
</protein>
<evidence type="ECO:0000256" key="1">
    <source>
        <dbReference type="SAM" id="MobiDB-lite"/>
    </source>
</evidence>
<sequence length="178" mass="19942">MTQGLHHHDHSRDSDKRIPSYESEETQFNWRIHHPFEGVEHRVAVEVAPWRGLLPRWRFVVPGDFNGVSRWGVGPTGSGHIDENVKRPVKEGPIQMTNGPLVVWFGGHESLSSTQSAFLVFEGEAPHYVAFGQAESVGGPPSNLEGISFGDDHPTHPHDHSHHPSDSHEGHDHLQHEH</sequence>
<accession>A0A381S6C7</accession>
<proteinExistence type="predicted"/>
<gene>
    <name evidence="2" type="ORF">METZ01_LOCUS52506</name>
</gene>
<name>A0A381S6C7_9ZZZZ</name>
<dbReference type="EMBL" id="UINC01002724">
    <property type="protein sequence ID" value="SUZ99652.1"/>
    <property type="molecule type" value="Genomic_DNA"/>
</dbReference>
<organism evidence="2">
    <name type="scientific">marine metagenome</name>
    <dbReference type="NCBI Taxonomy" id="408172"/>
    <lineage>
        <taxon>unclassified sequences</taxon>
        <taxon>metagenomes</taxon>
        <taxon>ecological metagenomes</taxon>
    </lineage>
</organism>
<evidence type="ECO:0000313" key="2">
    <source>
        <dbReference type="EMBL" id="SUZ99652.1"/>
    </source>
</evidence>
<feature type="compositionally biased region" description="Basic and acidic residues" evidence="1">
    <location>
        <begin position="150"/>
        <end position="178"/>
    </location>
</feature>
<dbReference type="AlphaFoldDB" id="A0A381S6C7"/>
<reference evidence="2" key="1">
    <citation type="submission" date="2018-05" db="EMBL/GenBank/DDBJ databases">
        <authorList>
            <person name="Lanie J.A."/>
            <person name="Ng W.-L."/>
            <person name="Kazmierczak K.M."/>
            <person name="Andrzejewski T.M."/>
            <person name="Davidsen T.M."/>
            <person name="Wayne K.J."/>
            <person name="Tettelin H."/>
            <person name="Glass J.I."/>
            <person name="Rusch D."/>
            <person name="Podicherti R."/>
            <person name="Tsui H.-C.T."/>
            <person name="Winkler M.E."/>
        </authorList>
    </citation>
    <scope>NUCLEOTIDE SEQUENCE</scope>
</reference>